<evidence type="ECO:0008006" key="3">
    <source>
        <dbReference type="Google" id="ProtNLM"/>
    </source>
</evidence>
<dbReference type="GO" id="GO:0005759">
    <property type="term" value="C:mitochondrial matrix"/>
    <property type="evidence" value="ECO:0007669"/>
    <property type="project" value="InterPro"/>
</dbReference>
<keyword evidence="2" id="KW-1185">Reference proteome</keyword>
<evidence type="ECO:0000313" key="1">
    <source>
        <dbReference type="EMBL" id="KAJ8532916.1"/>
    </source>
</evidence>
<dbReference type="Gene3D" id="3.10.280.10">
    <property type="entry name" value="Mitochondrial glycoprotein"/>
    <property type="match status" value="1"/>
</dbReference>
<dbReference type="OrthoDB" id="278212at2759"/>
<evidence type="ECO:0000313" key="2">
    <source>
        <dbReference type="Proteomes" id="UP001152561"/>
    </source>
</evidence>
<gene>
    <name evidence="1" type="ORF">K7X08_015805</name>
</gene>
<dbReference type="Pfam" id="PF02330">
    <property type="entry name" value="MAM33"/>
    <property type="match status" value="1"/>
</dbReference>
<accession>A0A9Q1LDW3</accession>
<reference evidence="2" key="1">
    <citation type="journal article" date="2023" name="Proc. Natl. Acad. Sci. U.S.A.">
        <title>Genomic and structural basis for evolution of tropane alkaloid biosynthesis.</title>
        <authorList>
            <person name="Wanga Y.-J."/>
            <person name="Taina T."/>
            <person name="Yua J.-Y."/>
            <person name="Lia J."/>
            <person name="Xua B."/>
            <person name="Chenc J."/>
            <person name="D'Auriad J.C."/>
            <person name="Huanga J.-P."/>
            <person name="Huanga S.-X."/>
        </authorList>
    </citation>
    <scope>NUCLEOTIDE SEQUENCE [LARGE SCALE GENOMIC DNA]</scope>
    <source>
        <strain evidence="2">cv. KIB-2019</strain>
    </source>
</reference>
<dbReference type="InterPro" id="IPR036561">
    <property type="entry name" value="MAM33_sf"/>
</dbReference>
<dbReference type="Proteomes" id="UP001152561">
    <property type="component" value="Unassembled WGS sequence"/>
</dbReference>
<protein>
    <recommendedName>
        <fullName evidence="3">Mitochondrial acidic protein MAM33</fullName>
    </recommendedName>
</protein>
<dbReference type="InterPro" id="IPR003428">
    <property type="entry name" value="MAM33"/>
</dbReference>
<dbReference type="AlphaFoldDB" id="A0A9Q1LDW3"/>
<dbReference type="PANTHER" id="PTHR10826">
    <property type="entry name" value="COMPLEMENT COMPONENT 1"/>
    <property type="match status" value="1"/>
</dbReference>
<sequence>MGNKGPTPCFLLLQNIQKAKRIRMALYSAIRRASKPTIPLALRSVTTATSSYLSAAANSVENGSASRSFSIPVLQYYSTSAVKKKRKHSSFDDILLQIIDSEIKFSLDSDFHDCAVDIPDDFPFEVQDKAGKRVIVLTRDYGEETINIVVDMPNARCENVEDDAVNSEEETEPQPSVPFSVTVSKENGFSLEFDVRAFPNKISIYGVSIKEPKSSINQLVYKGPAFSLLNESLQKSFYEYLEVRGLTGSTANFLLEYVISKDTKEYIRWLKNIKNFVEN</sequence>
<name>A0A9Q1LDW3_9SOLA</name>
<dbReference type="SUPFAM" id="SSF54529">
    <property type="entry name" value="Mitochondrial glycoprotein MAM33-like"/>
    <property type="match status" value="1"/>
</dbReference>
<comment type="caution">
    <text evidence="1">The sequence shown here is derived from an EMBL/GenBank/DDBJ whole genome shotgun (WGS) entry which is preliminary data.</text>
</comment>
<organism evidence="1 2">
    <name type="scientific">Anisodus acutangulus</name>
    <dbReference type="NCBI Taxonomy" id="402998"/>
    <lineage>
        <taxon>Eukaryota</taxon>
        <taxon>Viridiplantae</taxon>
        <taxon>Streptophyta</taxon>
        <taxon>Embryophyta</taxon>
        <taxon>Tracheophyta</taxon>
        <taxon>Spermatophyta</taxon>
        <taxon>Magnoliopsida</taxon>
        <taxon>eudicotyledons</taxon>
        <taxon>Gunneridae</taxon>
        <taxon>Pentapetalae</taxon>
        <taxon>asterids</taxon>
        <taxon>lamiids</taxon>
        <taxon>Solanales</taxon>
        <taxon>Solanaceae</taxon>
        <taxon>Solanoideae</taxon>
        <taxon>Hyoscyameae</taxon>
        <taxon>Anisodus</taxon>
    </lineage>
</organism>
<dbReference type="PANTHER" id="PTHR10826:SF40">
    <property type="entry name" value="MITOCHONDRIAL GLYCOPROTEIN FAMILY PROTEIN"/>
    <property type="match status" value="1"/>
</dbReference>
<proteinExistence type="predicted"/>
<dbReference type="EMBL" id="JAJAGQ010000020">
    <property type="protein sequence ID" value="KAJ8532916.1"/>
    <property type="molecule type" value="Genomic_DNA"/>
</dbReference>